<sequence length="100" mass="11251">MRDTIEKAFSLGLGLAVAGKEQIEKTIDELVKKGEMSKTESRTLVNDLVGKGEEMRKRIEVVVKERVQAIVGDGRLATKEDIERIEQRLTILEQREPTAT</sequence>
<evidence type="ECO:0008006" key="3">
    <source>
        <dbReference type="Google" id="ProtNLM"/>
    </source>
</evidence>
<dbReference type="Proteomes" id="UP000502248">
    <property type="component" value="Chromosome"/>
</dbReference>
<dbReference type="AlphaFoldDB" id="A0A7Z2VHK7"/>
<proteinExistence type="predicted"/>
<reference evidence="1 2" key="1">
    <citation type="submission" date="2020-04" db="EMBL/GenBank/DDBJ databases">
        <title>Genome sequencing of novel species.</title>
        <authorList>
            <person name="Heo J."/>
            <person name="Kim S.-J."/>
            <person name="Kim J.-S."/>
            <person name="Hong S.-B."/>
            <person name="Kwon S.-W."/>
        </authorList>
    </citation>
    <scope>NUCLEOTIDE SEQUENCE [LARGE SCALE GENOMIC DNA]</scope>
    <source>
        <strain evidence="1 2">MFER-1</strain>
    </source>
</reference>
<dbReference type="KEGG" id="cheb:HH215_07640"/>
<keyword evidence="2" id="KW-1185">Reference proteome</keyword>
<evidence type="ECO:0000313" key="2">
    <source>
        <dbReference type="Proteomes" id="UP000502248"/>
    </source>
</evidence>
<dbReference type="RefSeq" id="WP_169279352.1">
    <property type="nucleotide sequence ID" value="NZ_CP051680.1"/>
</dbReference>
<accession>A0A7Z2VHK7</accession>
<evidence type="ECO:0000313" key="1">
    <source>
        <dbReference type="EMBL" id="QJD83055.1"/>
    </source>
</evidence>
<protein>
    <recommendedName>
        <fullName evidence="3">Polyhydroxyalkanoate synthesis regulator phasin</fullName>
    </recommendedName>
</protein>
<dbReference type="EMBL" id="CP051680">
    <property type="protein sequence ID" value="QJD83055.1"/>
    <property type="molecule type" value="Genomic_DNA"/>
</dbReference>
<name>A0A7Z2VHK7_9BACL</name>
<organism evidence="1 2">
    <name type="scientific">Cohnella herbarum</name>
    <dbReference type="NCBI Taxonomy" id="2728023"/>
    <lineage>
        <taxon>Bacteria</taxon>
        <taxon>Bacillati</taxon>
        <taxon>Bacillota</taxon>
        <taxon>Bacilli</taxon>
        <taxon>Bacillales</taxon>
        <taxon>Paenibacillaceae</taxon>
        <taxon>Cohnella</taxon>
    </lineage>
</organism>
<gene>
    <name evidence="1" type="ORF">HH215_07640</name>
</gene>
<dbReference type="NCBIfam" id="NF047773">
    <property type="entry name" value="phas_rel_Lepto"/>
    <property type="match status" value="1"/>
</dbReference>